<accession>A0ABX7ID45</accession>
<keyword evidence="2" id="KW-1185">Reference proteome</keyword>
<sequence length="167" mass="18881">MVGYPVVYLMEERLEVGRGGRPYVEAAGSGELLLKIPVAVPYQNSWDAPEAATGQIEHEGQFYQMKSRQLLNDTLYVRCEFDQNARDRFTELVSRVTDQVTGHTSDTQKGSHATVLKHFLKEYMSQNRKHTFYLLEWAPARTVAFPAPQFISAENLHSVPSPPPDLA</sequence>
<proteinExistence type="predicted"/>
<organism evidence="1 2">
    <name type="scientific">Dyadobacter sandarakinus</name>
    <dbReference type="NCBI Taxonomy" id="2747268"/>
    <lineage>
        <taxon>Bacteria</taxon>
        <taxon>Pseudomonadati</taxon>
        <taxon>Bacteroidota</taxon>
        <taxon>Cytophagia</taxon>
        <taxon>Cytophagales</taxon>
        <taxon>Spirosomataceae</taxon>
        <taxon>Dyadobacter</taxon>
    </lineage>
</organism>
<dbReference type="EMBL" id="CP056775">
    <property type="protein sequence ID" value="QRR04054.1"/>
    <property type="molecule type" value="Genomic_DNA"/>
</dbReference>
<evidence type="ECO:0000313" key="1">
    <source>
        <dbReference type="EMBL" id="QRR04054.1"/>
    </source>
</evidence>
<protein>
    <submittedName>
        <fullName evidence="1">Uncharacterized protein</fullName>
    </submittedName>
</protein>
<reference evidence="1 2" key="1">
    <citation type="submission" date="2020-06" db="EMBL/GenBank/DDBJ databases">
        <title>Dyadobacter sandarakinus sp. nov., isolated from the soil of the Arctic Yellow River Station.</title>
        <authorList>
            <person name="Zhang Y."/>
            <person name="Peng F."/>
        </authorList>
    </citation>
    <scope>NUCLEOTIDE SEQUENCE [LARGE SCALE GENOMIC DNA]</scope>
    <source>
        <strain evidence="1 2">Q3-56</strain>
    </source>
</reference>
<evidence type="ECO:0000313" key="2">
    <source>
        <dbReference type="Proteomes" id="UP000612680"/>
    </source>
</evidence>
<dbReference type="Proteomes" id="UP000612680">
    <property type="component" value="Chromosome"/>
</dbReference>
<name>A0ABX7ID45_9BACT</name>
<gene>
    <name evidence="1" type="ORF">HWI92_04845</name>
</gene>